<comment type="caution">
    <text evidence="2">The sequence shown here is derived from an EMBL/GenBank/DDBJ whole genome shotgun (WGS) entry which is preliminary data.</text>
</comment>
<dbReference type="InterPro" id="IPR019629">
    <property type="entry name" value="Uncharacterised_HI1736/YgjV"/>
</dbReference>
<dbReference type="Proteomes" id="UP000737171">
    <property type="component" value="Unassembled WGS sequence"/>
</dbReference>
<evidence type="ECO:0000256" key="1">
    <source>
        <dbReference type="SAM" id="Phobius"/>
    </source>
</evidence>
<keyword evidence="1" id="KW-1133">Transmembrane helix</keyword>
<dbReference type="RefSeq" id="WP_173131820.1">
    <property type="nucleotide sequence ID" value="NZ_JABRWJ010000010.1"/>
</dbReference>
<keyword evidence="3" id="KW-1185">Reference proteome</keyword>
<organism evidence="2 3">
    <name type="scientific">Pseudaquabacterium terrae</name>
    <dbReference type="NCBI Taxonomy" id="2732868"/>
    <lineage>
        <taxon>Bacteria</taxon>
        <taxon>Pseudomonadati</taxon>
        <taxon>Pseudomonadota</taxon>
        <taxon>Betaproteobacteria</taxon>
        <taxon>Burkholderiales</taxon>
        <taxon>Sphaerotilaceae</taxon>
        <taxon>Pseudaquabacterium</taxon>
    </lineage>
</organism>
<accession>A0ABX2ER72</accession>
<feature type="transmembrane region" description="Helical" evidence="1">
    <location>
        <begin position="41"/>
        <end position="59"/>
    </location>
</feature>
<name>A0ABX2ER72_9BURK</name>
<evidence type="ECO:0000313" key="3">
    <source>
        <dbReference type="Proteomes" id="UP000737171"/>
    </source>
</evidence>
<sequence>MLSHYFVDVTGLVALSLNLSALVRSSDRALVKTTGWASATWALNNLLIGAHTAAALSALSVGRQVSASVLRDHPARTKAIAFAAFAAATLLIAVATWSGFGTMFPVLGSLMASYAMFYMRDAALRWAMVAVNALWMVNAVAAGSWWQIAANGIAGAAGVIGAWRARPRRRDQVAAGTGACCCAV</sequence>
<proteinExistence type="predicted"/>
<dbReference type="Pfam" id="PF10688">
    <property type="entry name" value="Imp-YgjV"/>
    <property type="match status" value="1"/>
</dbReference>
<protein>
    <submittedName>
        <fullName evidence="2">YgjV family protein</fullName>
    </submittedName>
</protein>
<reference evidence="2 3" key="1">
    <citation type="submission" date="2020-05" db="EMBL/GenBank/DDBJ databases">
        <title>Aquincola sp. isolate from soil.</title>
        <authorList>
            <person name="Han J."/>
            <person name="Kim D.-U."/>
        </authorList>
    </citation>
    <scope>NUCLEOTIDE SEQUENCE [LARGE SCALE GENOMIC DNA]</scope>
    <source>
        <strain evidence="2 3">S2</strain>
    </source>
</reference>
<gene>
    <name evidence="2" type="ORF">HLB44_29720</name>
</gene>
<keyword evidence="1" id="KW-0472">Membrane</keyword>
<feature type="transmembrane region" description="Helical" evidence="1">
    <location>
        <begin position="79"/>
        <end position="97"/>
    </location>
</feature>
<feature type="transmembrane region" description="Helical" evidence="1">
    <location>
        <begin position="126"/>
        <end position="142"/>
    </location>
</feature>
<keyword evidence="1" id="KW-0812">Transmembrane</keyword>
<dbReference type="EMBL" id="JABRWJ010000010">
    <property type="protein sequence ID" value="NRF71179.1"/>
    <property type="molecule type" value="Genomic_DNA"/>
</dbReference>
<evidence type="ECO:0000313" key="2">
    <source>
        <dbReference type="EMBL" id="NRF71179.1"/>
    </source>
</evidence>